<accession>A0A1T2XA29</accession>
<protein>
    <submittedName>
        <fullName evidence="1">Uncharacterized protein</fullName>
    </submittedName>
</protein>
<dbReference type="AlphaFoldDB" id="A0A1T2XA29"/>
<sequence length="67" mass="7567">MNKHDQQRKDALIKTLLKAKEQAETAHLYLSVLGQDPEEIADTIFALEHIEIVLEQLNKSQLVGAID</sequence>
<comment type="caution">
    <text evidence="1">The sequence shown here is derived from an EMBL/GenBank/DDBJ whole genome shotgun (WGS) entry which is preliminary data.</text>
</comment>
<name>A0A1T2XA29_9BACL</name>
<evidence type="ECO:0000313" key="1">
    <source>
        <dbReference type="EMBL" id="OPA76759.1"/>
    </source>
</evidence>
<organism evidence="1 2">
    <name type="scientific">Paenibacillus selenitireducens</name>
    <dbReference type="NCBI Taxonomy" id="1324314"/>
    <lineage>
        <taxon>Bacteria</taxon>
        <taxon>Bacillati</taxon>
        <taxon>Bacillota</taxon>
        <taxon>Bacilli</taxon>
        <taxon>Bacillales</taxon>
        <taxon>Paenibacillaceae</taxon>
        <taxon>Paenibacillus</taxon>
    </lineage>
</organism>
<dbReference type="EMBL" id="MSZX01000006">
    <property type="protein sequence ID" value="OPA76759.1"/>
    <property type="molecule type" value="Genomic_DNA"/>
</dbReference>
<keyword evidence="2" id="KW-1185">Reference proteome</keyword>
<dbReference type="OrthoDB" id="2652399at2"/>
<evidence type="ECO:0000313" key="2">
    <source>
        <dbReference type="Proteomes" id="UP000190188"/>
    </source>
</evidence>
<dbReference type="STRING" id="1324314.BVG16_16445"/>
<proteinExistence type="predicted"/>
<gene>
    <name evidence="1" type="ORF">BVG16_16445</name>
</gene>
<reference evidence="1 2" key="1">
    <citation type="submission" date="2017-01" db="EMBL/GenBank/DDBJ databases">
        <title>Genome analysis of Paenibacillus selenitrireducens ES3-24.</title>
        <authorList>
            <person name="Xu D."/>
            <person name="Yao R."/>
            <person name="Zheng S."/>
        </authorList>
    </citation>
    <scope>NUCLEOTIDE SEQUENCE [LARGE SCALE GENOMIC DNA]</scope>
    <source>
        <strain evidence="1 2">ES3-24</strain>
    </source>
</reference>
<dbReference type="RefSeq" id="WP_078499776.1">
    <property type="nucleotide sequence ID" value="NZ_MSZX01000006.1"/>
</dbReference>
<dbReference type="Proteomes" id="UP000190188">
    <property type="component" value="Unassembled WGS sequence"/>
</dbReference>